<dbReference type="Pfam" id="PF13398">
    <property type="entry name" value="Peptidase_M50B"/>
    <property type="match status" value="1"/>
</dbReference>
<name>A0A7W7M599_9ACTN</name>
<sequence>MEATTGLAWTTAVLAAVLVLPLWRFSMHAITVAHEGAHALIGLLLGGKLGPKKIHLNADGSGATHLSIAGIGKFLMLLAGYLGPSAVGFAGALMLVHGFPPGSVLIMSLVFAVFVLVLTRNAFGLLVAAGTAGLLWMVATRAAEPVQLGVAYVWVWTMLMGGTRKIPDLFKGMAAGHANDAGMLQQHTHIGDVVWLFVFWLGSISALVYGGALLLRHPLG</sequence>
<protein>
    <recommendedName>
        <fullName evidence="4">Peptidase M50B-like protein</fullName>
    </recommendedName>
</protein>
<gene>
    <name evidence="2" type="ORF">BJY16_000905</name>
</gene>
<dbReference type="RefSeq" id="WP_185037860.1">
    <property type="nucleotide sequence ID" value="NZ_BAABFG010000005.1"/>
</dbReference>
<organism evidence="2 3">
    <name type="scientific">Actinoplanes octamycinicus</name>
    <dbReference type="NCBI Taxonomy" id="135948"/>
    <lineage>
        <taxon>Bacteria</taxon>
        <taxon>Bacillati</taxon>
        <taxon>Actinomycetota</taxon>
        <taxon>Actinomycetes</taxon>
        <taxon>Micromonosporales</taxon>
        <taxon>Micromonosporaceae</taxon>
        <taxon>Actinoplanes</taxon>
    </lineage>
</organism>
<dbReference type="EMBL" id="JACHNB010000001">
    <property type="protein sequence ID" value="MBB4737446.1"/>
    <property type="molecule type" value="Genomic_DNA"/>
</dbReference>
<keyword evidence="1" id="KW-0472">Membrane</keyword>
<evidence type="ECO:0000313" key="3">
    <source>
        <dbReference type="Proteomes" id="UP000546162"/>
    </source>
</evidence>
<dbReference type="AlphaFoldDB" id="A0A7W7M599"/>
<keyword evidence="1" id="KW-0812">Transmembrane</keyword>
<comment type="caution">
    <text evidence="2">The sequence shown here is derived from an EMBL/GenBank/DDBJ whole genome shotgun (WGS) entry which is preliminary data.</text>
</comment>
<evidence type="ECO:0000313" key="2">
    <source>
        <dbReference type="EMBL" id="MBB4737446.1"/>
    </source>
</evidence>
<evidence type="ECO:0000256" key="1">
    <source>
        <dbReference type="SAM" id="Phobius"/>
    </source>
</evidence>
<feature type="transmembrane region" description="Helical" evidence="1">
    <location>
        <begin position="123"/>
        <end position="139"/>
    </location>
</feature>
<feature type="transmembrane region" description="Helical" evidence="1">
    <location>
        <begin position="6"/>
        <end position="23"/>
    </location>
</feature>
<keyword evidence="1" id="KW-1133">Transmembrane helix</keyword>
<accession>A0A7W7M599</accession>
<reference evidence="2 3" key="1">
    <citation type="submission" date="2020-08" db="EMBL/GenBank/DDBJ databases">
        <title>Sequencing the genomes of 1000 actinobacteria strains.</title>
        <authorList>
            <person name="Klenk H.-P."/>
        </authorList>
    </citation>
    <scope>NUCLEOTIDE SEQUENCE [LARGE SCALE GENOMIC DNA]</scope>
    <source>
        <strain evidence="2 3">DSM 45809</strain>
    </source>
</reference>
<feature type="transmembrane region" description="Helical" evidence="1">
    <location>
        <begin position="193"/>
        <end position="215"/>
    </location>
</feature>
<keyword evidence="3" id="KW-1185">Reference proteome</keyword>
<feature type="transmembrane region" description="Helical" evidence="1">
    <location>
        <begin position="74"/>
        <end position="96"/>
    </location>
</feature>
<evidence type="ECO:0008006" key="4">
    <source>
        <dbReference type="Google" id="ProtNLM"/>
    </source>
</evidence>
<dbReference type="InterPro" id="IPR049500">
    <property type="entry name" value="Peptidase_M50B-like"/>
</dbReference>
<feature type="transmembrane region" description="Helical" evidence="1">
    <location>
        <begin position="102"/>
        <end position="118"/>
    </location>
</feature>
<dbReference type="Proteomes" id="UP000546162">
    <property type="component" value="Unassembled WGS sequence"/>
</dbReference>
<proteinExistence type="predicted"/>